<name>A0ABQ9IE51_9NEOP</name>
<gene>
    <name evidence="2" type="ORF">PR048_007176</name>
</gene>
<evidence type="ECO:0000313" key="2">
    <source>
        <dbReference type="EMBL" id="KAJ8894519.1"/>
    </source>
</evidence>
<feature type="compositionally biased region" description="Polar residues" evidence="1">
    <location>
        <begin position="472"/>
        <end position="484"/>
    </location>
</feature>
<sequence>MGPRWCSVQTTRIRIEANRVRFPARSLPDFRSCESCRTMPGRRVFSGVSGSPPPSVTFRRRMTSMLRATQISSFHPIPSSQLREPIFLDLQNDPELQWRDVHAMVKIESDPHMFPLKTGRKTGDHFFVFIGHLKARVYAVPVDDVGTLRDRIEAVCETIRIFPEIPQHIRVSMQQRDVNTARLARRSDEALGVRVSVALIAPSLLDLGRSGPMGVHPTLELRLLGRPGSPDRELSAVPGSQSDIRRVSQRLALPIRESVGATVAERLACSPPTKAIRVQSLAGSLQIFACGNRTGRCRWSTGVSRGSLISSTPLFRRCSTLTSITLIETQDLDDRSCPNLFTRSSLTFVIRKAIIRSHLNTATNNQTIMSRVYRELSSLACCQRNPRDTRGSTHKSGIDARNFCEIVCGALYTTGTLKGGIDQPFSQETYFETNQGAESSSTPTAPRSAAVGLFNPGNLNTPNRRGKKASHSDITNTVETSAHSPKTVPRGAA</sequence>
<dbReference type="EMBL" id="JARBHB010000002">
    <property type="protein sequence ID" value="KAJ8894519.1"/>
    <property type="molecule type" value="Genomic_DNA"/>
</dbReference>
<comment type="caution">
    <text evidence="2">The sequence shown here is derived from an EMBL/GenBank/DDBJ whole genome shotgun (WGS) entry which is preliminary data.</text>
</comment>
<accession>A0ABQ9IE51</accession>
<evidence type="ECO:0000256" key="1">
    <source>
        <dbReference type="SAM" id="MobiDB-lite"/>
    </source>
</evidence>
<organism evidence="2 3">
    <name type="scientific">Dryococelus australis</name>
    <dbReference type="NCBI Taxonomy" id="614101"/>
    <lineage>
        <taxon>Eukaryota</taxon>
        <taxon>Metazoa</taxon>
        <taxon>Ecdysozoa</taxon>
        <taxon>Arthropoda</taxon>
        <taxon>Hexapoda</taxon>
        <taxon>Insecta</taxon>
        <taxon>Pterygota</taxon>
        <taxon>Neoptera</taxon>
        <taxon>Polyneoptera</taxon>
        <taxon>Phasmatodea</taxon>
        <taxon>Verophasmatodea</taxon>
        <taxon>Anareolatae</taxon>
        <taxon>Phasmatidae</taxon>
        <taxon>Eurycanthinae</taxon>
        <taxon>Dryococelus</taxon>
    </lineage>
</organism>
<evidence type="ECO:0000313" key="3">
    <source>
        <dbReference type="Proteomes" id="UP001159363"/>
    </source>
</evidence>
<dbReference type="Proteomes" id="UP001159363">
    <property type="component" value="Chromosome 2"/>
</dbReference>
<keyword evidence="3" id="KW-1185">Reference proteome</keyword>
<feature type="region of interest" description="Disordered" evidence="1">
    <location>
        <begin position="432"/>
        <end position="493"/>
    </location>
</feature>
<proteinExistence type="predicted"/>
<protein>
    <submittedName>
        <fullName evidence="2">Uncharacterized protein</fullName>
    </submittedName>
</protein>
<reference evidence="2 3" key="1">
    <citation type="submission" date="2023-02" db="EMBL/GenBank/DDBJ databases">
        <title>LHISI_Scaffold_Assembly.</title>
        <authorList>
            <person name="Stuart O.P."/>
            <person name="Cleave R."/>
            <person name="Magrath M.J.L."/>
            <person name="Mikheyev A.S."/>
        </authorList>
    </citation>
    <scope>NUCLEOTIDE SEQUENCE [LARGE SCALE GENOMIC DNA]</scope>
    <source>
        <strain evidence="2">Daus_M_001</strain>
        <tissue evidence="2">Leg muscle</tissue>
    </source>
</reference>
<feature type="compositionally biased region" description="Low complexity" evidence="1">
    <location>
        <begin position="437"/>
        <end position="450"/>
    </location>
</feature>